<keyword evidence="3" id="KW-1185">Reference proteome</keyword>
<feature type="region of interest" description="Disordered" evidence="1">
    <location>
        <begin position="34"/>
        <end position="82"/>
    </location>
</feature>
<name>A0AAV7PPN3_PLEWA</name>
<evidence type="ECO:0000313" key="2">
    <source>
        <dbReference type="EMBL" id="KAJ1129824.1"/>
    </source>
</evidence>
<proteinExistence type="predicted"/>
<evidence type="ECO:0000256" key="1">
    <source>
        <dbReference type="SAM" id="MobiDB-lite"/>
    </source>
</evidence>
<sequence>MQRGRGLAAIHDGCLRAELRMAAGHAPLGAALGALRGTPERSGGRHRSWGRRTADICDAGGAPSPETPAGTRGAGLRPKAGL</sequence>
<evidence type="ECO:0000313" key="3">
    <source>
        <dbReference type="Proteomes" id="UP001066276"/>
    </source>
</evidence>
<reference evidence="2" key="1">
    <citation type="journal article" date="2022" name="bioRxiv">
        <title>Sequencing and chromosome-scale assembly of the giantPleurodeles waltlgenome.</title>
        <authorList>
            <person name="Brown T."/>
            <person name="Elewa A."/>
            <person name="Iarovenko S."/>
            <person name="Subramanian E."/>
            <person name="Araus A.J."/>
            <person name="Petzold A."/>
            <person name="Susuki M."/>
            <person name="Suzuki K.-i.T."/>
            <person name="Hayashi T."/>
            <person name="Toyoda A."/>
            <person name="Oliveira C."/>
            <person name="Osipova E."/>
            <person name="Leigh N.D."/>
            <person name="Simon A."/>
            <person name="Yun M.H."/>
        </authorList>
    </citation>
    <scope>NUCLEOTIDE SEQUENCE</scope>
    <source>
        <strain evidence="2">20211129_DDA</strain>
        <tissue evidence="2">Liver</tissue>
    </source>
</reference>
<accession>A0AAV7PPN3</accession>
<protein>
    <submittedName>
        <fullName evidence="2">Uncharacterized protein</fullName>
    </submittedName>
</protein>
<organism evidence="2 3">
    <name type="scientific">Pleurodeles waltl</name>
    <name type="common">Iberian ribbed newt</name>
    <dbReference type="NCBI Taxonomy" id="8319"/>
    <lineage>
        <taxon>Eukaryota</taxon>
        <taxon>Metazoa</taxon>
        <taxon>Chordata</taxon>
        <taxon>Craniata</taxon>
        <taxon>Vertebrata</taxon>
        <taxon>Euteleostomi</taxon>
        <taxon>Amphibia</taxon>
        <taxon>Batrachia</taxon>
        <taxon>Caudata</taxon>
        <taxon>Salamandroidea</taxon>
        <taxon>Salamandridae</taxon>
        <taxon>Pleurodelinae</taxon>
        <taxon>Pleurodeles</taxon>
    </lineage>
</organism>
<dbReference type="Proteomes" id="UP001066276">
    <property type="component" value="Chromosome 7"/>
</dbReference>
<dbReference type="EMBL" id="JANPWB010000011">
    <property type="protein sequence ID" value="KAJ1129824.1"/>
    <property type="molecule type" value="Genomic_DNA"/>
</dbReference>
<gene>
    <name evidence="2" type="ORF">NDU88_008189</name>
</gene>
<comment type="caution">
    <text evidence="2">The sequence shown here is derived from an EMBL/GenBank/DDBJ whole genome shotgun (WGS) entry which is preliminary data.</text>
</comment>
<dbReference type="AlphaFoldDB" id="A0AAV7PPN3"/>